<gene>
    <name evidence="4" type="ORF">CYMTET_26223</name>
</gene>
<reference evidence="4 5" key="1">
    <citation type="journal article" date="2015" name="Genome Biol. Evol.">
        <title>Comparative Genomics of a Bacterivorous Green Alga Reveals Evolutionary Causalities and Consequences of Phago-Mixotrophic Mode of Nutrition.</title>
        <authorList>
            <person name="Burns J.A."/>
            <person name="Paasch A."/>
            <person name="Narechania A."/>
            <person name="Kim E."/>
        </authorList>
    </citation>
    <scope>NUCLEOTIDE SEQUENCE [LARGE SCALE GENOMIC DNA]</scope>
    <source>
        <strain evidence="4 5">PLY_AMNH</strain>
    </source>
</reference>
<accession>A0AAE0FTS7</accession>
<name>A0AAE0FTS7_9CHLO</name>
<protein>
    <recommendedName>
        <fullName evidence="3">Amidohydrolase-related domain-containing protein</fullName>
    </recommendedName>
</protein>
<dbReference type="SUPFAM" id="SSF51556">
    <property type="entry name" value="Metallo-dependent hydrolases"/>
    <property type="match status" value="1"/>
</dbReference>
<feature type="non-terminal residue" evidence="4">
    <location>
        <position position="1"/>
    </location>
</feature>
<evidence type="ECO:0000259" key="3">
    <source>
        <dbReference type="Pfam" id="PF04909"/>
    </source>
</evidence>
<dbReference type="Gene3D" id="3.20.20.140">
    <property type="entry name" value="Metal-dependent hydrolases"/>
    <property type="match status" value="1"/>
</dbReference>
<dbReference type="InterPro" id="IPR032466">
    <property type="entry name" value="Metal_Hydrolase"/>
</dbReference>
<feature type="domain" description="Amidohydrolase-related" evidence="3">
    <location>
        <begin position="5"/>
        <end position="151"/>
    </location>
</feature>
<evidence type="ECO:0000256" key="2">
    <source>
        <dbReference type="RuleBase" id="RU366045"/>
    </source>
</evidence>
<comment type="similarity">
    <text evidence="2">Belongs to the metallo-dependent hydrolases superfamily.</text>
</comment>
<evidence type="ECO:0000313" key="4">
    <source>
        <dbReference type="EMBL" id="KAK3265071.1"/>
    </source>
</evidence>
<dbReference type="InterPro" id="IPR006680">
    <property type="entry name" value="Amidohydro-rel"/>
</dbReference>
<comment type="caution">
    <text evidence="4">The sequence shown here is derived from an EMBL/GenBank/DDBJ whole genome shotgun (WGS) entry which is preliminary data.</text>
</comment>
<keyword evidence="5" id="KW-1185">Reference proteome</keyword>
<evidence type="ECO:0000256" key="1">
    <source>
        <dbReference type="ARBA" id="ARBA00023239"/>
    </source>
</evidence>
<dbReference type="GO" id="GO:0016831">
    <property type="term" value="F:carboxy-lyase activity"/>
    <property type="evidence" value="ECO:0007669"/>
    <property type="project" value="UniProtKB-KW"/>
</dbReference>
<dbReference type="EMBL" id="LGRX02014168">
    <property type="protein sequence ID" value="KAK3265071.1"/>
    <property type="molecule type" value="Genomic_DNA"/>
</dbReference>
<dbReference type="PANTHER" id="PTHR21240">
    <property type="entry name" value="2-AMINO-3-CARBOXYLMUCONATE-6-SEMIALDEHYDE DECARBOXYLASE"/>
    <property type="match status" value="1"/>
</dbReference>
<keyword evidence="2" id="KW-0210">Decarboxylase</keyword>
<organism evidence="4 5">
    <name type="scientific">Cymbomonas tetramitiformis</name>
    <dbReference type="NCBI Taxonomy" id="36881"/>
    <lineage>
        <taxon>Eukaryota</taxon>
        <taxon>Viridiplantae</taxon>
        <taxon>Chlorophyta</taxon>
        <taxon>Pyramimonadophyceae</taxon>
        <taxon>Pyramimonadales</taxon>
        <taxon>Pyramimonadaceae</taxon>
        <taxon>Cymbomonas</taxon>
    </lineage>
</organism>
<evidence type="ECO:0000313" key="5">
    <source>
        <dbReference type="Proteomes" id="UP001190700"/>
    </source>
</evidence>
<sequence>TGKAMFAEAGELGMPVGFMCFKGLLLHVDEIEELCSEFPSTKVILDHFGFCKGTEGEAWERLLGLARFPQVHVKLSAFFRVSDQDFPYEDTFEQVEQFVSTFGANRLMWGSDFPFVTEQCGYVNAAKVLQSAPISSDAREWIMGKTINELFSGAW</sequence>
<keyword evidence="1 2" id="KW-0456">Lyase</keyword>
<dbReference type="Pfam" id="PF04909">
    <property type="entry name" value="Amidohydro_2"/>
    <property type="match status" value="1"/>
</dbReference>
<dbReference type="Proteomes" id="UP001190700">
    <property type="component" value="Unassembled WGS sequence"/>
</dbReference>
<dbReference type="InterPro" id="IPR032465">
    <property type="entry name" value="ACMSD"/>
</dbReference>
<dbReference type="AlphaFoldDB" id="A0AAE0FTS7"/>
<dbReference type="PANTHER" id="PTHR21240:SF19">
    <property type="entry name" value="CATALYTIC_ HYDROLASE"/>
    <property type="match status" value="1"/>
</dbReference>
<dbReference type="GO" id="GO:0016787">
    <property type="term" value="F:hydrolase activity"/>
    <property type="evidence" value="ECO:0007669"/>
    <property type="project" value="InterPro"/>
</dbReference>
<proteinExistence type="inferred from homology"/>